<evidence type="ECO:0000313" key="2">
    <source>
        <dbReference type="Proteomes" id="UP000800200"/>
    </source>
</evidence>
<dbReference type="Proteomes" id="UP000800200">
    <property type="component" value="Unassembled WGS sequence"/>
</dbReference>
<keyword evidence="2" id="KW-1185">Reference proteome</keyword>
<evidence type="ECO:0000313" key="1">
    <source>
        <dbReference type="EMBL" id="KAF2182452.1"/>
    </source>
</evidence>
<sequence>MYMNWALRWFQDLLCEGEISQLITSRDFGRESSIPRRTKRCRWEHINTSINSPSSIWRGCTVHQRSGPRPGGFRGRIEDKQRQFMAPDEQIYAVQYRKVRWRWFASNKTDEMMLAKKAWWERYDGPRYLESEPEDMVEVELEDEITLEGDHNECAIESGKVFVSAV</sequence>
<name>A0A6A6DVR8_9PEZI</name>
<reference evidence="1" key="1">
    <citation type="journal article" date="2020" name="Stud. Mycol.">
        <title>101 Dothideomycetes genomes: a test case for predicting lifestyles and emergence of pathogens.</title>
        <authorList>
            <person name="Haridas S."/>
            <person name="Albert R."/>
            <person name="Binder M."/>
            <person name="Bloem J."/>
            <person name="Labutti K."/>
            <person name="Salamov A."/>
            <person name="Andreopoulos B."/>
            <person name="Baker S."/>
            <person name="Barry K."/>
            <person name="Bills G."/>
            <person name="Bluhm B."/>
            <person name="Cannon C."/>
            <person name="Castanera R."/>
            <person name="Culley D."/>
            <person name="Daum C."/>
            <person name="Ezra D."/>
            <person name="Gonzalez J."/>
            <person name="Henrissat B."/>
            <person name="Kuo A."/>
            <person name="Liang C."/>
            <person name="Lipzen A."/>
            <person name="Lutzoni F."/>
            <person name="Magnuson J."/>
            <person name="Mondo S."/>
            <person name="Nolan M."/>
            <person name="Ohm R."/>
            <person name="Pangilinan J."/>
            <person name="Park H.-J."/>
            <person name="Ramirez L."/>
            <person name="Alfaro M."/>
            <person name="Sun H."/>
            <person name="Tritt A."/>
            <person name="Yoshinaga Y."/>
            <person name="Zwiers L.-H."/>
            <person name="Turgeon B."/>
            <person name="Goodwin S."/>
            <person name="Spatafora J."/>
            <person name="Crous P."/>
            <person name="Grigoriev I."/>
        </authorList>
    </citation>
    <scope>NUCLEOTIDE SEQUENCE</scope>
    <source>
        <strain evidence="1">CBS 207.26</strain>
    </source>
</reference>
<dbReference type="EMBL" id="ML994648">
    <property type="protein sequence ID" value="KAF2182452.1"/>
    <property type="molecule type" value="Genomic_DNA"/>
</dbReference>
<gene>
    <name evidence="1" type="ORF">K469DRAFT_690905</name>
</gene>
<dbReference type="OrthoDB" id="5410365at2759"/>
<organism evidence="1 2">
    <name type="scientific">Zopfia rhizophila CBS 207.26</name>
    <dbReference type="NCBI Taxonomy" id="1314779"/>
    <lineage>
        <taxon>Eukaryota</taxon>
        <taxon>Fungi</taxon>
        <taxon>Dikarya</taxon>
        <taxon>Ascomycota</taxon>
        <taxon>Pezizomycotina</taxon>
        <taxon>Dothideomycetes</taxon>
        <taxon>Dothideomycetes incertae sedis</taxon>
        <taxon>Zopfiaceae</taxon>
        <taxon>Zopfia</taxon>
    </lineage>
</organism>
<accession>A0A6A6DVR8</accession>
<protein>
    <submittedName>
        <fullName evidence="1">Uncharacterized protein</fullName>
    </submittedName>
</protein>
<dbReference type="AlphaFoldDB" id="A0A6A6DVR8"/>
<proteinExistence type="predicted"/>